<protein>
    <submittedName>
        <fullName evidence="2">Uncharacterized protein</fullName>
    </submittedName>
</protein>
<dbReference type="Proteomes" id="UP000599179">
    <property type="component" value="Unassembled WGS sequence"/>
</dbReference>
<keyword evidence="1" id="KW-0472">Membrane</keyword>
<feature type="transmembrane region" description="Helical" evidence="1">
    <location>
        <begin position="80"/>
        <end position="98"/>
    </location>
</feature>
<gene>
    <name evidence="2" type="ORF">GCM10010832_14880</name>
</gene>
<feature type="transmembrane region" description="Helical" evidence="1">
    <location>
        <begin position="56"/>
        <end position="74"/>
    </location>
</feature>
<feature type="transmembrane region" description="Helical" evidence="1">
    <location>
        <begin position="12"/>
        <end position="35"/>
    </location>
</feature>
<accession>A0ABQ1SHB8</accession>
<keyword evidence="3" id="KW-1185">Reference proteome</keyword>
<name>A0ABQ1SHB8_9FLAO</name>
<sequence length="103" mass="11975">MYNSHLHYYDVYIRQITIIAVFLYFKYVFSVIFSYSRTVKLNSYIFPYIQPKFSKVKKIVISLLIVIAVVMIVLGAKNDMLPPLLTGVGFILIAALFLKQEMK</sequence>
<evidence type="ECO:0000313" key="2">
    <source>
        <dbReference type="EMBL" id="GGE35744.1"/>
    </source>
</evidence>
<evidence type="ECO:0000256" key="1">
    <source>
        <dbReference type="SAM" id="Phobius"/>
    </source>
</evidence>
<comment type="caution">
    <text evidence="2">The sequence shown here is derived from an EMBL/GenBank/DDBJ whole genome shotgun (WGS) entry which is preliminary data.</text>
</comment>
<proteinExistence type="predicted"/>
<organism evidence="2 3">
    <name type="scientific">Psychroflexus planctonicus</name>
    <dbReference type="NCBI Taxonomy" id="1526575"/>
    <lineage>
        <taxon>Bacteria</taxon>
        <taxon>Pseudomonadati</taxon>
        <taxon>Bacteroidota</taxon>
        <taxon>Flavobacteriia</taxon>
        <taxon>Flavobacteriales</taxon>
        <taxon>Flavobacteriaceae</taxon>
        <taxon>Psychroflexus</taxon>
    </lineage>
</organism>
<dbReference type="EMBL" id="BMGM01000006">
    <property type="protein sequence ID" value="GGE35744.1"/>
    <property type="molecule type" value="Genomic_DNA"/>
</dbReference>
<keyword evidence="1" id="KW-0812">Transmembrane</keyword>
<reference evidence="3" key="1">
    <citation type="journal article" date="2019" name="Int. J. Syst. Evol. Microbiol.">
        <title>The Global Catalogue of Microorganisms (GCM) 10K type strain sequencing project: providing services to taxonomists for standard genome sequencing and annotation.</title>
        <authorList>
            <consortium name="The Broad Institute Genomics Platform"/>
            <consortium name="The Broad Institute Genome Sequencing Center for Infectious Disease"/>
            <person name="Wu L."/>
            <person name="Ma J."/>
        </authorList>
    </citation>
    <scope>NUCLEOTIDE SEQUENCE [LARGE SCALE GENOMIC DNA]</scope>
    <source>
        <strain evidence="3">CGMCC 1.12931</strain>
    </source>
</reference>
<keyword evidence="1" id="KW-1133">Transmembrane helix</keyword>
<evidence type="ECO:0000313" key="3">
    <source>
        <dbReference type="Proteomes" id="UP000599179"/>
    </source>
</evidence>